<reference evidence="1" key="1">
    <citation type="journal article" date="2022" name="Int. J. Mol. Sci.">
        <title>Draft Genome of Tanacetum Coccineum: Genomic Comparison of Closely Related Tanacetum-Family Plants.</title>
        <authorList>
            <person name="Yamashiro T."/>
            <person name="Shiraishi A."/>
            <person name="Nakayama K."/>
            <person name="Satake H."/>
        </authorList>
    </citation>
    <scope>NUCLEOTIDE SEQUENCE</scope>
</reference>
<dbReference type="EMBL" id="BQNB010020081">
    <property type="protein sequence ID" value="GJT92135.1"/>
    <property type="molecule type" value="Genomic_DNA"/>
</dbReference>
<accession>A0ABQ5HWP1</accession>
<organism evidence="1 2">
    <name type="scientific">Tanacetum coccineum</name>
    <dbReference type="NCBI Taxonomy" id="301880"/>
    <lineage>
        <taxon>Eukaryota</taxon>
        <taxon>Viridiplantae</taxon>
        <taxon>Streptophyta</taxon>
        <taxon>Embryophyta</taxon>
        <taxon>Tracheophyta</taxon>
        <taxon>Spermatophyta</taxon>
        <taxon>Magnoliopsida</taxon>
        <taxon>eudicotyledons</taxon>
        <taxon>Gunneridae</taxon>
        <taxon>Pentapetalae</taxon>
        <taxon>asterids</taxon>
        <taxon>campanulids</taxon>
        <taxon>Asterales</taxon>
        <taxon>Asteraceae</taxon>
        <taxon>Asteroideae</taxon>
        <taxon>Anthemideae</taxon>
        <taxon>Anthemidinae</taxon>
        <taxon>Tanacetum</taxon>
    </lineage>
</organism>
<comment type="caution">
    <text evidence="1">The sequence shown here is derived from an EMBL/GenBank/DDBJ whole genome shotgun (WGS) entry which is preliminary data.</text>
</comment>
<gene>
    <name evidence="1" type="ORF">Tco_1080980</name>
</gene>
<proteinExistence type="predicted"/>
<evidence type="ECO:0000313" key="1">
    <source>
        <dbReference type="EMBL" id="GJT92135.1"/>
    </source>
</evidence>
<dbReference type="Proteomes" id="UP001151760">
    <property type="component" value="Unassembled WGS sequence"/>
</dbReference>
<protein>
    <recommendedName>
        <fullName evidence="3">RNase H type-1 domain-containing protein</fullName>
    </recommendedName>
</protein>
<sequence length="92" mass="9773">MLGLPGLVVSGAYVDFRAEAQLFVGIVRSDDGIVQAGSGVAGLSSVRGFHQLCLKLTEFIVWGLIRVSVVVQAEYSAEATVFEELEAAMLVD</sequence>
<evidence type="ECO:0000313" key="2">
    <source>
        <dbReference type="Proteomes" id="UP001151760"/>
    </source>
</evidence>
<keyword evidence="2" id="KW-1185">Reference proteome</keyword>
<evidence type="ECO:0008006" key="3">
    <source>
        <dbReference type="Google" id="ProtNLM"/>
    </source>
</evidence>
<reference evidence="1" key="2">
    <citation type="submission" date="2022-01" db="EMBL/GenBank/DDBJ databases">
        <authorList>
            <person name="Yamashiro T."/>
            <person name="Shiraishi A."/>
            <person name="Satake H."/>
            <person name="Nakayama K."/>
        </authorList>
    </citation>
    <scope>NUCLEOTIDE SEQUENCE</scope>
</reference>
<name>A0ABQ5HWP1_9ASTR</name>